<evidence type="ECO:0000313" key="1">
    <source>
        <dbReference type="EMBL" id="GBF32250.1"/>
    </source>
</evidence>
<dbReference type="Proteomes" id="UP000239549">
    <property type="component" value="Unassembled WGS sequence"/>
</dbReference>
<proteinExistence type="predicted"/>
<dbReference type="AlphaFoldDB" id="A0A2L2X8A3"/>
<gene>
    <name evidence="1" type="ORF">DCCM_0443</name>
</gene>
<organism evidence="1 2">
    <name type="scientific">Desulfocucumis palustris</name>
    <dbReference type="NCBI Taxonomy" id="1898651"/>
    <lineage>
        <taxon>Bacteria</taxon>
        <taxon>Bacillati</taxon>
        <taxon>Bacillota</taxon>
        <taxon>Clostridia</taxon>
        <taxon>Eubacteriales</taxon>
        <taxon>Desulfocucumaceae</taxon>
        <taxon>Desulfocucumis</taxon>
    </lineage>
</organism>
<keyword evidence="2" id="KW-1185">Reference proteome</keyword>
<evidence type="ECO:0000313" key="2">
    <source>
        <dbReference type="Proteomes" id="UP000239549"/>
    </source>
</evidence>
<protein>
    <submittedName>
        <fullName evidence="1">Uncharacterized protein</fullName>
    </submittedName>
</protein>
<comment type="caution">
    <text evidence="1">The sequence shown here is derived from an EMBL/GenBank/DDBJ whole genome shotgun (WGS) entry which is preliminary data.</text>
</comment>
<dbReference type="EMBL" id="BFAV01000019">
    <property type="protein sequence ID" value="GBF32250.1"/>
    <property type="molecule type" value="Genomic_DNA"/>
</dbReference>
<reference evidence="2" key="1">
    <citation type="submission" date="2018-02" db="EMBL/GenBank/DDBJ databases">
        <title>Genome sequence of Desulfocucumis palustris strain NAW-5.</title>
        <authorList>
            <person name="Watanabe M."/>
            <person name="Kojima H."/>
            <person name="Fukui M."/>
        </authorList>
    </citation>
    <scope>NUCLEOTIDE SEQUENCE [LARGE SCALE GENOMIC DNA]</scope>
    <source>
        <strain evidence="2">NAW-5</strain>
    </source>
</reference>
<name>A0A2L2X8A3_9FIRM</name>
<accession>A0A2L2X8A3</accession>
<sequence length="66" mass="7795">MAGFEGLDWTVIYIPDWKKDLGSDFLKLPKEEQKKQGEYFFLTRDIPKGKKTIHQKSIKQILKKVI</sequence>